<organism evidence="7 8">
    <name type="scientific">Pseudidiomarina salinarum</name>
    <dbReference type="NCBI Taxonomy" id="435908"/>
    <lineage>
        <taxon>Bacteria</taxon>
        <taxon>Pseudomonadati</taxon>
        <taxon>Pseudomonadota</taxon>
        <taxon>Gammaproteobacteria</taxon>
        <taxon>Alteromonadales</taxon>
        <taxon>Idiomarinaceae</taxon>
        <taxon>Pseudidiomarina</taxon>
    </lineage>
</organism>
<dbReference type="PANTHER" id="PTHR30332:SF24">
    <property type="entry name" value="SECRETIN GSPD-RELATED"/>
    <property type="match status" value="1"/>
</dbReference>
<comment type="caution">
    <text evidence="7">The sequence shown here is derived from an EMBL/GenBank/DDBJ whole genome shotgun (WGS) entry which is preliminary data.</text>
</comment>
<dbReference type="Proteomes" id="UP000054363">
    <property type="component" value="Unassembled WGS sequence"/>
</dbReference>
<dbReference type="GO" id="GO:0016020">
    <property type="term" value="C:membrane"/>
    <property type="evidence" value="ECO:0007669"/>
    <property type="project" value="UniProtKB-SubCell"/>
</dbReference>
<evidence type="ECO:0000259" key="6">
    <source>
        <dbReference type="Pfam" id="PF00263"/>
    </source>
</evidence>
<evidence type="ECO:0000256" key="3">
    <source>
        <dbReference type="ARBA" id="ARBA00023136"/>
    </source>
</evidence>
<dbReference type="EMBL" id="JPER01000001">
    <property type="protein sequence ID" value="KFZ31482.1"/>
    <property type="molecule type" value="Genomic_DNA"/>
</dbReference>
<accession>A0A094IWJ9</accession>
<evidence type="ECO:0000256" key="1">
    <source>
        <dbReference type="ARBA" id="ARBA00004370"/>
    </source>
</evidence>
<dbReference type="eggNOG" id="COG4796">
    <property type="taxonomic scope" value="Bacteria"/>
</dbReference>
<dbReference type="Pfam" id="PF00263">
    <property type="entry name" value="Secretin"/>
    <property type="match status" value="1"/>
</dbReference>
<sequence length="502" mass="55119">MKRFSGLLLMLLVGGCQSAGGDFASQRQQALDSLLEAQRQMQTSTTNSVVYSDDFYIPPLAEEVKTRPRWYSRPVEVAVDGMSARALLTQTLGPHQVIAQFLEPDLAQQELSLAYSGSVGGLLNLITAQTGWHVDISREQVSWSRYRIAEFDVAFLAGNTNFFMGNSDNQGSGQAGVMQSGSGQPLQQMNSSAGSEQYLNFSSKELSVWDDLQRALGLLLSPEGQLSINQSSTSVLVRDLPHHVAQVESYLEQQNERLMRQVSIEVQIIDVTFNDEEQFAVDWQALLRTAGGEGVLGLDSASFSAIGGTAGTRLTWEQQSGSARGSKVFLEALEQQGLVQMSNHPRLISLNNQIAKIVLEDNATYLAAAGSTSTPNVGTTETLQPGVVTTGFELYVLPSIRAGEVILQLSTELSDLERIDEIRSGDQLIQTPHTNRKKFFMKALIEDGQTLLLTGLRNERNQHLEQKSWLSLLLGGGQGHQHRRSETLLLLTPRIVNRSKTL</sequence>
<keyword evidence="3" id="KW-0472">Membrane</keyword>
<dbReference type="InterPro" id="IPR004846">
    <property type="entry name" value="T2SS/T3SS_dom"/>
</dbReference>
<dbReference type="InterPro" id="IPR050810">
    <property type="entry name" value="Bact_Secretion_Sys_Channel"/>
</dbReference>
<comment type="subcellular location">
    <subcellularLocation>
        <location evidence="1">Membrane</location>
    </subcellularLocation>
</comment>
<dbReference type="PROSITE" id="PS51257">
    <property type="entry name" value="PROKAR_LIPOPROTEIN"/>
    <property type="match status" value="1"/>
</dbReference>
<dbReference type="GO" id="GO:0015627">
    <property type="term" value="C:type II protein secretion system complex"/>
    <property type="evidence" value="ECO:0007669"/>
    <property type="project" value="TreeGrafter"/>
</dbReference>
<name>A0A094IWJ9_9GAMM</name>
<comment type="similarity">
    <text evidence="4">Belongs to the bacterial secretin family.</text>
</comment>
<gene>
    <name evidence="7" type="ORF">IDSA_01840</name>
</gene>
<proteinExistence type="inferred from homology"/>
<dbReference type="OrthoDB" id="6233689at2"/>
<evidence type="ECO:0000313" key="7">
    <source>
        <dbReference type="EMBL" id="KFZ31482.1"/>
    </source>
</evidence>
<evidence type="ECO:0000256" key="2">
    <source>
        <dbReference type="ARBA" id="ARBA00022729"/>
    </source>
</evidence>
<feature type="chain" id="PRO_5001899871" description="Type II/III secretion system secretin-like domain-containing protein" evidence="5">
    <location>
        <begin position="19"/>
        <end position="502"/>
    </location>
</feature>
<dbReference type="PANTHER" id="PTHR30332">
    <property type="entry name" value="PROBABLE GENERAL SECRETION PATHWAY PROTEIN D"/>
    <property type="match status" value="1"/>
</dbReference>
<dbReference type="AlphaFoldDB" id="A0A094IWJ9"/>
<dbReference type="GO" id="GO:0009306">
    <property type="term" value="P:protein secretion"/>
    <property type="evidence" value="ECO:0007669"/>
    <property type="project" value="InterPro"/>
</dbReference>
<protein>
    <recommendedName>
        <fullName evidence="6">Type II/III secretion system secretin-like domain-containing protein</fullName>
    </recommendedName>
</protein>
<feature type="signal peptide" evidence="5">
    <location>
        <begin position="1"/>
        <end position="18"/>
    </location>
</feature>
<keyword evidence="2 5" id="KW-0732">Signal</keyword>
<feature type="domain" description="Type II/III secretion system secretin-like" evidence="6">
    <location>
        <begin position="332"/>
        <end position="496"/>
    </location>
</feature>
<reference evidence="7 8" key="1">
    <citation type="submission" date="2014-06" db="EMBL/GenBank/DDBJ databases">
        <title>The draft genome sequence of Idiomarina salinarum ISL-52.</title>
        <authorList>
            <person name="Du J."/>
            <person name="Shao Z."/>
        </authorList>
    </citation>
    <scope>NUCLEOTIDE SEQUENCE [LARGE SCALE GENOMIC DNA]</scope>
    <source>
        <strain evidence="7 8">ISL-52</strain>
    </source>
</reference>
<evidence type="ECO:0000313" key="8">
    <source>
        <dbReference type="Proteomes" id="UP000054363"/>
    </source>
</evidence>
<dbReference type="STRING" id="435908.IDSA_01840"/>
<keyword evidence="8" id="KW-1185">Reference proteome</keyword>
<dbReference type="RefSeq" id="WP_034773802.1">
    <property type="nucleotide sequence ID" value="NZ_JPER01000001.1"/>
</dbReference>
<evidence type="ECO:0000256" key="4">
    <source>
        <dbReference type="RuleBase" id="RU004003"/>
    </source>
</evidence>
<evidence type="ECO:0000256" key="5">
    <source>
        <dbReference type="SAM" id="SignalP"/>
    </source>
</evidence>